<feature type="compositionally biased region" description="Basic and acidic residues" evidence="1">
    <location>
        <begin position="100"/>
        <end position="116"/>
    </location>
</feature>
<feature type="signal peptide" evidence="2">
    <location>
        <begin position="1"/>
        <end position="27"/>
    </location>
</feature>
<organism evidence="3 4">
    <name type="scientific">Candidatus Nitrospira kreftii</name>
    <dbReference type="NCBI Taxonomy" id="2652173"/>
    <lineage>
        <taxon>Bacteria</taxon>
        <taxon>Pseudomonadati</taxon>
        <taxon>Nitrospirota</taxon>
        <taxon>Nitrospiria</taxon>
        <taxon>Nitrospirales</taxon>
        <taxon>Nitrospiraceae</taxon>
        <taxon>Nitrospira</taxon>
    </lineage>
</organism>
<name>A0A7S8FG27_9BACT</name>
<protein>
    <recommendedName>
        <fullName evidence="5">Secreted protein</fullName>
    </recommendedName>
</protein>
<evidence type="ECO:0008006" key="5">
    <source>
        <dbReference type="Google" id="ProtNLM"/>
    </source>
</evidence>
<gene>
    <name evidence="3" type="ORF">Nkreftii_002976</name>
</gene>
<feature type="chain" id="PRO_5032919961" description="Secreted protein" evidence="2">
    <location>
        <begin position="28"/>
        <end position="116"/>
    </location>
</feature>
<evidence type="ECO:0000313" key="3">
    <source>
        <dbReference type="EMBL" id="QPD05202.1"/>
    </source>
</evidence>
<evidence type="ECO:0000256" key="2">
    <source>
        <dbReference type="SAM" id="SignalP"/>
    </source>
</evidence>
<sequence>MKRVSHETLLSLALAVGLSLSAGAVLASDPHRSTTGTGTVQNEDGSTYTQRGGMTGHTTGRNEHSGSGTGAVREPEHAEPLSDDSRGPHQLGSQSSPEASNREPEPSEARQDKKRE</sequence>
<proteinExistence type="predicted"/>
<accession>A0A7S8FG27</accession>
<evidence type="ECO:0000313" key="4">
    <source>
        <dbReference type="Proteomes" id="UP000593737"/>
    </source>
</evidence>
<feature type="compositionally biased region" description="Basic and acidic residues" evidence="1">
    <location>
        <begin position="73"/>
        <end position="87"/>
    </location>
</feature>
<dbReference type="AlphaFoldDB" id="A0A7S8FG27"/>
<feature type="compositionally biased region" description="Polar residues" evidence="1">
    <location>
        <begin position="33"/>
        <end position="59"/>
    </location>
</feature>
<feature type="region of interest" description="Disordered" evidence="1">
    <location>
        <begin position="27"/>
        <end position="116"/>
    </location>
</feature>
<reference evidence="3 4" key="1">
    <citation type="journal article" date="2020" name="ISME J.">
        <title>Enrichment and physiological characterization of a novel comammox Nitrospira indicates ammonium inhibition of complete nitrification.</title>
        <authorList>
            <person name="Sakoula D."/>
            <person name="Koch H."/>
            <person name="Frank J."/>
            <person name="Jetten M.S.M."/>
            <person name="van Kessel M.A.H.J."/>
            <person name="Lucker S."/>
        </authorList>
    </citation>
    <scope>NUCLEOTIDE SEQUENCE [LARGE SCALE GENOMIC DNA]</scope>
    <source>
        <strain evidence="3">Comreactor17</strain>
    </source>
</reference>
<dbReference type="KEGG" id="nkf:Nkreftii_002976"/>
<dbReference type="Proteomes" id="UP000593737">
    <property type="component" value="Chromosome"/>
</dbReference>
<dbReference type="EMBL" id="CP047423">
    <property type="protein sequence ID" value="QPD05202.1"/>
    <property type="molecule type" value="Genomic_DNA"/>
</dbReference>
<keyword evidence="2" id="KW-0732">Signal</keyword>
<evidence type="ECO:0000256" key="1">
    <source>
        <dbReference type="SAM" id="MobiDB-lite"/>
    </source>
</evidence>